<gene>
    <name evidence="1" type="primary">ORF146608</name>
</gene>
<evidence type="ECO:0000313" key="1">
    <source>
        <dbReference type="EMBL" id="CEK85144.1"/>
    </source>
</evidence>
<dbReference type="PROSITE" id="PS51257">
    <property type="entry name" value="PROKAR_LIPOPROTEIN"/>
    <property type="match status" value="1"/>
</dbReference>
<name>A0A0B7AVU1_9EUPU</name>
<sequence>MIVNKQAMAANLWGSCGAPHSSKTEEKYMPNVKDIIAMEDGRIKITDTHIYRNAGKLPNACRM</sequence>
<proteinExistence type="predicted"/>
<accession>A0A0B7AVU1</accession>
<protein>
    <submittedName>
        <fullName evidence="1">Uncharacterized protein</fullName>
    </submittedName>
</protein>
<dbReference type="EMBL" id="HACG01038279">
    <property type="protein sequence ID" value="CEK85144.1"/>
    <property type="molecule type" value="Transcribed_RNA"/>
</dbReference>
<dbReference type="AlphaFoldDB" id="A0A0B7AVU1"/>
<organism evidence="1">
    <name type="scientific">Arion vulgaris</name>
    <dbReference type="NCBI Taxonomy" id="1028688"/>
    <lineage>
        <taxon>Eukaryota</taxon>
        <taxon>Metazoa</taxon>
        <taxon>Spiralia</taxon>
        <taxon>Lophotrochozoa</taxon>
        <taxon>Mollusca</taxon>
        <taxon>Gastropoda</taxon>
        <taxon>Heterobranchia</taxon>
        <taxon>Euthyneura</taxon>
        <taxon>Panpulmonata</taxon>
        <taxon>Eupulmonata</taxon>
        <taxon>Stylommatophora</taxon>
        <taxon>Helicina</taxon>
        <taxon>Arionoidea</taxon>
        <taxon>Arionidae</taxon>
        <taxon>Arion</taxon>
    </lineage>
</organism>
<reference evidence="1" key="1">
    <citation type="submission" date="2014-12" db="EMBL/GenBank/DDBJ databases">
        <title>Insight into the proteome of Arion vulgaris.</title>
        <authorList>
            <person name="Aradska J."/>
            <person name="Bulat T."/>
            <person name="Smidak R."/>
            <person name="Sarate P."/>
            <person name="Gangsoo J."/>
            <person name="Sialana F."/>
            <person name="Bilban M."/>
            <person name="Lubec G."/>
        </authorList>
    </citation>
    <scope>NUCLEOTIDE SEQUENCE</scope>
    <source>
        <tissue evidence="1">Skin</tissue>
    </source>
</reference>